<dbReference type="InterPro" id="IPR000073">
    <property type="entry name" value="AB_hydrolase_1"/>
</dbReference>
<dbReference type="OrthoDB" id="2987348at2"/>
<dbReference type="Pfam" id="PF00561">
    <property type="entry name" value="Abhydrolase_1"/>
    <property type="match status" value="1"/>
</dbReference>
<dbReference type="RefSeq" id="WP_097194427.1">
    <property type="nucleotide sequence ID" value="NZ_OBQI01000002.1"/>
</dbReference>
<evidence type="ECO:0000259" key="2">
    <source>
        <dbReference type="Pfam" id="PF00561"/>
    </source>
</evidence>
<dbReference type="PANTHER" id="PTHR43329">
    <property type="entry name" value="EPOXIDE HYDROLASE"/>
    <property type="match status" value="1"/>
</dbReference>
<dbReference type="Gene3D" id="3.40.50.1820">
    <property type="entry name" value="alpha/beta hydrolase"/>
    <property type="match status" value="1"/>
</dbReference>
<feature type="domain" description="AB hydrolase-1" evidence="2">
    <location>
        <begin position="31"/>
        <end position="278"/>
    </location>
</feature>
<dbReference type="Proteomes" id="UP000219435">
    <property type="component" value="Unassembled WGS sequence"/>
</dbReference>
<dbReference type="AlphaFoldDB" id="A0A285V8L5"/>
<protein>
    <submittedName>
        <fullName evidence="3">Pimeloyl-ACP methyl ester carboxylesterase</fullName>
    </submittedName>
</protein>
<keyword evidence="1" id="KW-0378">Hydrolase</keyword>
<evidence type="ECO:0000256" key="1">
    <source>
        <dbReference type="ARBA" id="ARBA00022801"/>
    </source>
</evidence>
<reference evidence="4" key="1">
    <citation type="submission" date="2017-08" db="EMBL/GenBank/DDBJ databases">
        <authorList>
            <person name="Varghese N."/>
            <person name="Submissions S."/>
        </authorList>
    </citation>
    <scope>NUCLEOTIDE SEQUENCE [LARGE SCALE GENOMIC DNA]</scope>
    <source>
        <strain evidence="4">DSM 4725</strain>
    </source>
</reference>
<dbReference type="EMBL" id="OBQI01000002">
    <property type="protein sequence ID" value="SOC48831.1"/>
    <property type="molecule type" value="Genomic_DNA"/>
</dbReference>
<evidence type="ECO:0000313" key="4">
    <source>
        <dbReference type="Proteomes" id="UP000219435"/>
    </source>
</evidence>
<dbReference type="InterPro" id="IPR029058">
    <property type="entry name" value="AB_hydrolase_fold"/>
</dbReference>
<dbReference type="InterPro" id="IPR000639">
    <property type="entry name" value="Epox_hydrolase-like"/>
</dbReference>
<gene>
    <name evidence="3" type="ORF">SAMN05660748_1542</name>
</gene>
<dbReference type="SUPFAM" id="SSF53474">
    <property type="entry name" value="alpha/beta-Hydrolases"/>
    <property type="match status" value="1"/>
</dbReference>
<organism evidence="3 4">
    <name type="scientific">Blastococcus aggregatus</name>
    <dbReference type="NCBI Taxonomy" id="38502"/>
    <lineage>
        <taxon>Bacteria</taxon>
        <taxon>Bacillati</taxon>
        <taxon>Actinomycetota</taxon>
        <taxon>Actinomycetes</taxon>
        <taxon>Geodermatophilales</taxon>
        <taxon>Geodermatophilaceae</taxon>
        <taxon>Blastococcus</taxon>
    </lineage>
</organism>
<dbReference type="GO" id="GO:0016787">
    <property type="term" value="F:hydrolase activity"/>
    <property type="evidence" value="ECO:0007669"/>
    <property type="project" value="UniProtKB-KW"/>
</dbReference>
<dbReference type="PRINTS" id="PR00412">
    <property type="entry name" value="EPOXHYDRLASE"/>
</dbReference>
<evidence type="ECO:0000313" key="3">
    <source>
        <dbReference type="EMBL" id="SOC48831.1"/>
    </source>
</evidence>
<keyword evidence="4" id="KW-1185">Reference proteome</keyword>
<accession>A0A285V8L5</accession>
<name>A0A285V8L5_9ACTN</name>
<sequence length="293" mass="31089">MATETVEKQVEAGGLSFTYLTAGPEDGPLALCLHGFPDTAHTYRHLLPELAAAGFRAVAPFSRGYAPTAVPADGRYQTGALARDAVALHEALGGDERAVLIGHDWGAQATYGAAVGAPERWRKVVAMAVPVGPALAGSFFTYDQIKRSFYMYFFQNPLADVLVAADDLAFIGRLWADWSPGYDATEDLAFVRAALGTPENLAAALGYYRALFDPSRQSPDLAAEQQAVSGVPPQPTLYLHGAQDGCMGADVVDAVRAALSPGSEAGVVDGAGHFLHLEQRAEVNRRILGFLRA</sequence>
<proteinExistence type="predicted"/>